<feature type="compositionally biased region" description="Basic and acidic residues" evidence="10">
    <location>
        <begin position="3824"/>
        <end position="3833"/>
    </location>
</feature>
<feature type="compositionally biased region" description="Basic and acidic residues" evidence="10">
    <location>
        <begin position="3675"/>
        <end position="3686"/>
    </location>
</feature>
<dbReference type="SUPFAM" id="SSF52540">
    <property type="entry name" value="P-loop containing nucleoside triphosphate hydrolases"/>
    <property type="match status" value="6"/>
</dbReference>
<comment type="similarity">
    <text evidence="3 9">Belongs to the midasin family.</text>
</comment>
<evidence type="ECO:0000256" key="10">
    <source>
        <dbReference type="SAM" id="MobiDB-lite"/>
    </source>
</evidence>
<dbReference type="FunFam" id="3.40.50.300:FF:004195">
    <property type="entry name" value="Midasin"/>
    <property type="match status" value="1"/>
</dbReference>
<dbReference type="InterPro" id="IPR041190">
    <property type="entry name" value="Midasin_AAA_lid_5"/>
</dbReference>
<dbReference type="GO" id="GO:0016887">
    <property type="term" value="F:ATP hydrolysis activity"/>
    <property type="evidence" value="ECO:0000318"/>
    <property type="project" value="GO_Central"/>
</dbReference>
<feature type="compositionally biased region" description="Acidic residues" evidence="10">
    <location>
        <begin position="3955"/>
        <end position="3964"/>
    </location>
</feature>
<dbReference type="GO" id="GO:0005730">
    <property type="term" value="C:nucleolus"/>
    <property type="evidence" value="ECO:0007669"/>
    <property type="project" value="UniProtKB-SubCell"/>
</dbReference>
<feature type="compositionally biased region" description="Acidic residues" evidence="10">
    <location>
        <begin position="4046"/>
        <end position="4057"/>
    </location>
</feature>
<feature type="domain" description="VWFA" evidence="11">
    <location>
        <begin position="4182"/>
        <end position="4368"/>
    </location>
</feature>
<evidence type="ECO:0000256" key="1">
    <source>
        <dbReference type="ARBA" id="ARBA00004604"/>
    </source>
</evidence>
<dbReference type="KEGG" id="cbr:CBG_01673"/>
<organism evidence="12 13">
    <name type="scientific">Caenorhabditis briggsae</name>
    <dbReference type="NCBI Taxonomy" id="6238"/>
    <lineage>
        <taxon>Eukaryota</taxon>
        <taxon>Metazoa</taxon>
        <taxon>Ecdysozoa</taxon>
        <taxon>Nematoda</taxon>
        <taxon>Chromadorea</taxon>
        <taxon>Rhabditida</taxon>
        <taxon>Rhabditina</taxon>
        <taxon>Rhabditomorpha</taxon>
        <taxon>Rhabditoidea</taxon>
        <taxon>Rhabditidae</taxon>
        <taxon>Peloderinae</taxon>
        <taxon>Caenorhabditis</taxon>
    </lineage>
</organism>
<feature type="compositionally biased region" description="Basic and acidic residues" evidence="10">
    <location>
        <begin position="3873"/>
        <end position="3887"/>
    </location>
</feature>
<dbReference type="InterPro" id="IPR025662">
    <property type="entry name" value="Sigma_54_int_dom_ATP-bd_1"/>
</dbReference>
<dbReference type="eggNOG" id="KOG1808">
    <property type="taxonomic scope" value="Eukaryota"/>
</dbReference>
<dbReference type="FunCoup" id="A8WR40">
    <property type="interactions" value="2460"/>
</dbReference>
<dbReference type="CTD" id="8576114"/>
<dbReference type="PANTHER" id="PTHR48103">
    <property type="entry name" value="MIDASIN-RELATED"/>
    <property type="match status" value="1"/>
</dbReference>
<dbReference type="Pfam" id="PF17867">
    <property type="entry name" value="AAA_lid_7"/>
    <property type="match status" value="2"/>
</dbReference>
<accession>A8WR40</accession>
<evidence type="ECO:0000313" key="12">
    <source>
        <dbReference type="EMBL" id="CAP22948.2"/>
    </source>
</evidence>
<dbReference type="CDD" id="cd00009">
    <property type="entry name" value="AAA"/>
    <property type="match status" value="2"/>
</dbReference>
<comment type="subcellular location">
    <subcellularLocation>
        <location evidence="1">Nucleus</location>
        <location evidence="1">Nucleolus</location>
    </subcellularLocation>
    <subcellularLocation>
        <location evidence="2">Nucleus</location>
        <location evidence="2">Nucleoplasm</location>
    </subcellularLocation>
</comment>
<feature type="compositionally biased region" description="Basic and acidic residues" evidence="10">
    <location>
        <begin position="4016"/>
        <end position="4038"/>
    </location>
</feature>
<dbReference type="FunFam" id="3.40.50.410:FF:000119">
    <property type="entry name" value="Midasin"/>
    <property type="match status" value="1"/>
</dbReference>
<feature type="compositionally biased region" description="Acidic residues" evidence="10">
    <location>
        <begin position="3707"/>
        <end position="3732"/>
    </location>
</feature>
<evidence type="ECO:0000313" key="14">
    <source>
        <dbReference type="WormBase" id="CBG01673"/>
    </source>
</evidence>
<dbReference type="Pfam" id="PF07728">
    <property type="entry name" value="AAA_5"/>
    <property type="match status" value="6"/>
</dbReference>
<keyword evidence="8 9" id="KW-0539">Nucleus</keyword>
<keyword evidence="6 9" id="KW-0067">ATP-binding</keyword>
<feature type="compositionally biased region" description="Acidic residues" evidence="10">
    <location>
        <begin position="3834"/>
        <end position="3872"/>
    </location>
</feature>
<proteinExistence type="inferred from homology"/>
<feature type="compositionally biased region" description="Acidic residues" evidence="10">
    <location>
        <begin position="3687"/>
        <end position="3697"/>
    </location>
</feature>
<reference evidence="12 13" key="1">
    <citation type="journal article" date="2003" name="PLoS Biol.">
        <title>The genome sequence of Caenorhabditis briggsae: a platform for comparative genomics.</title>
        <authorList>
            <person name="Stein L.D."/>
            <person name="Bao Z."/>
            <person name="Blasiar D."/>
            <person name="Blumenthal T."/>
            <person name="Brent M.R."/>
            <person name="Chen N."/>
            <person name="Chinwalla A."/>
            <person name="Clarke L."/>
            <person name="Clee C."/>
            <person name="Coghlan A."/>
            <person name="Coulson A."/>
            <person name="D'Eustachio P."/>
            <person name="Fitch D.H."/>
            <person name="Fulton L.A."/>
            <person name="Fulton R.E."/>
            <person name="Griffiths-Jones S."/>
            <person name="Harris T.W."/>
            <person name="Hillier L.W."/>
            <person name="Kamath R."/>
            <person name="Kuwabara P.E."/>
            <person name="Mardis E.R."/>
            <person name="Marra M.A."/>
            <person name="Miner T.L."/>
            <person name="Minx P."/>
            <person name="Mullikin J.C."/>
            <person name="Plumb R.W."/>
            <person name="Rogers J."/>
            <person name="Schein J.E."/>
            <person name="Sohrmann M."/>
            <person name="Spieth J."/>
            <person name="Stajich J.E."/>
            <person name="Wei C."/>
            <person name="Willey D."/>
            <person name="Wilson R.K."/>
            <person name="Durbin R."/>
            <person name="Waterston R.H."/>
        </authorList>
    </citation>
    <scope>NUCLEOTIDE SEQUENCE [LARGE SCALE GENOMIC DNA]</scope>
    <source>
        <strain evidence="12 13">AF16</strain>
    </source>
</reference>
<dbReference type="STRING" id="6238.A8WR40"/>
<feature type="compositionally biased region" description="Basic residues" evidence="10">
    <location>
        <begin position="1"/>
        <end position="15"/>
    </location>
</feature>
<dbReference type="GO" id="GO:0000027">
    <property type="term" value="P:ribosomal large subunit assembly"/>
    <property type="evidence" value="ECO:0000318"/>
    <property type="project" value="GO_Central"/>
</dbReference>
<dbReference type="GO" id="GO:0005524">
    <property type="term" value="F:ATP binding"/>
    <property type="evidence" value="ECO:0007669"/>
    <property type="project" value="UniProtKB-KW"/>
</dbReference>
<keyword evidence="7 9" id="KW-0143">Chaperone</keyword>
<keyword evidence="5 9" id="KW-0547">Nucleotide-binding</keyword>
<reference evidence="12 13" key="2">
    <citation type="journal article" date="2011" name="PLoS Genet.">
        <title>Caenorhabditis briggsae recombinant inbred line genotypes reveal inter-strain incompatibility and the evolution of recombination.</title>
        <authorList>
            <person name="Ross J.A."/>
            <person name="Koboldt D.C."/>
            <person name="Staisch J.E."/>
            <person name="Chamberlin H.M."/>
            <person name="Gupta B.P."/>
            <person name="Miller R.D."/>
            <person name="Baird S.E."/>
            <person name="Haag E.S."/>
        </authorList>
    </citation>
    <scope>NUCLEOTIDE SEQUENCE [LARGE SCALE GENOMIC DNA]</scope>
    <source>
        <strain evidence="12 13">AF16</strain>
    </source>
</reference>
<comment type="function">
    <text evidence="9">Nuclear chaperone required for maturation and nuclear export of pre-60S ribosome subunits.</text>
</comment>
<dbReference type="RefSeq" id="XP_045091916.1">
    <property type="nucleotide sequence ID" value="XM_045235870.1"/>
</dbReference>
<evidence type="ECO:0000256" key="9">
    <source>
        <dbReference type="PIRNR" id="PIRNR010340"/>
    </source>
</evidence>
<evidence type="ECO:0000259" key="11">
    <source>
        <dbReference type="PROSITE" id="PS50234"/>
    </source>
</evidence>
<dbReference type="InterPro" id="IPR002035">
    <property type="entry name" value="VWF_A"/>
</dbReference>
<dbReference type="PIRSF" id="PIRSF010340">
    <property type="entry name" value="Midasin"/>
    <property type="match status" value="1"/>
</dbReference>
<dbReference type="InterPro" id="IPR003593">
    <property type="entry name" value="AAA+_ATPase"/>
</dbReference>
<dbReference type="InterPro" id="IPR011704">
    <property type="entry name" value="ATPase_dyneun-rel_AAA"/>
</dbReference>
<dbReference type="FunFam" id="3.40.50.300:FF:001500">
    <property type="entry name" value="Dynein-related AAA-type ATPase"/>
    <property type="match status" value="1"/>
</dbReference>
<dbReference type="SMART" id="SM00327">
    <property type="entry name" value="VWA"/>
    <property type="match status" value="1"/>
</dbReference>
<protein>
    <recommendedName>
        <fullName evidence="4 9">Midasin</fullName>
    </recommendedName>
</protein>
<dbReference type="OMA" id="GRERNNQ"/>
<evidence type="ECO:0000256" key="4">
    <source>
        <dbReference type="ARBA" id="ARBA00017143"/>
    </source>
</evidence>
<evidence type="ECO:0000256" key="8">
    <source>
        <dbReference type="ARBA" id="ARBA00023242"/>
    </source>
</evidence>
<gene>
    <name evidence="12 14" type="ORF">CBG01673</name>
    <name evidence="12" type="ORF">CBG_01673</name>
</gene>
<dbReference type="EMBL" id="HE601298">
    <property type="protein sequence ID" value="CAP22948.2"/>
    <property type="molecule type" value="Genomic_DNA"/>
</dbReference>
<feature type="region of interest" description="Disordered" evidence="10">
    <location>
        <begin position="3620"/>
        <end position="4059"/>
    </location>
</feature>
<feature type="compositionally biased region" description="Basic and acidic residues" evidence="10">
    <location>
        <begin position="3766"/>
        <end position="3792"/>
    </location>
</feature>
<dbReference type="SMART" id="SM00382">
    <property type="entry name" value="AAA"/>
    <property type="match status" value="6"/>
</dbReference>
<dbReference type="FunFam" id="3.40.50.300:FF:000142">
    <property type="entry name" value="Midasin"/>
    <property type="match status" value="2"/>
</dbReference>
<evidence type="ECO:0000256" key="3">
    <source>
        <dbReference type="ARBA" id="ARBA00007188"/>
    </source>
</evidence>
<dbReference type="PROSITE" id="PS00675">
    <property type="entry name" value="SIGMA54_INTERACT_1"/>
    <property type="match status" value="1"/>
</dbReference>
<evidence type="ECO:0000313" key="13">
    <source>
        <dbReference type="Proteomes" id="UP000008549"/>
    </source>
</evidence>
<dbReference type="HOGENOM" id="CLU_000050_0_2_1"/>
<sequence>MGNKNKEKKKARKRQLSNSKTNEDLEVIEVSLQKKRLLDDSVDIVQAGNVRCAEKGTKKTVKSVLQHLFKDKPLETLPTRELIGNQLVAAIRNRHFAIVEGPLGCGKTFLGLYASSVLGLPIHVMQMGDQIDSKTLFGSYHCTEVAGQFVWKESTFAKWLQAPGVILLEDIDAANADVVSKIVDIATYRQTDASNSEKNLDFHNEVRIIATMSGKGKKTAVLDGVPVRIRVESLSDDELKRLASKSYPRIAHLSRTLISTFRKIENVPGTGNSRQLTSTDFLRGCARLALLPNISANVETFAELIDTWCLADPRQRANQLCNIVASSLNVNPDRVNTHLSVRQPEVKYDEHVVSVGRSKIPRKMSMIKTGRHRLGHTRDVVQLMERIGVCVSHNEPLLLVGETGVGKTSIVQAVADLIGVTLDVVNVSPTSDSDELIQGYKPTTIGRLMEPFTKFYMEVFTKNFDSKNNQKFVDNLEKCLSSGRFKDYLSLVEATAIKALQRKCTNKENDGQNFWFVQDKFAMVSKKEQLRSLSRKALFWRLRKKDIGFLLMRLTWLHQSVLTQSLTHYQHPEHIQASTLESVVFHQEYERGLIVFIFKSSRFYRFTEFFVSETSDPFQLALIVSAYLPTVSQPFVENLVKFYMSAKQLYPSSYSLRTLCRALNFTADNMFGSVDQSIYEAVSMAFLTNLESEEKGVMRSKIQTAFRCKVGVMPEPKESHNYVKIGGYYVQKGTLLPENDPKYVITKTVKGNLAEIARIVCSGRFPILLEGETSAGKTSIICHLAKVTGNKIVRINNHEHTDVQEYMGSYVADSGGRLVFREGALVQAVRDGSWVILDELNLAPTDVIEALNRLLDDNRELFVSEINETIKAHPRFRLFATQNPAGSYAGRKRLSRALMSRFIVLRFLHLPIDELSEMVRARCGISPNAALKMIEVLNELRNRRSLSGLFSARDGLMTLRDVFRWAKRLSTDETTDDWLQILVNHGYFLLAGRCRNEKDEATVVETLEKIIKRNINKDELFSMESPYMPIDVITDKVVLTLGMRRMLVLTEQAWLRNEAVLMVGETGGGKTTLSELVGRGKLRSINCHEKTETADLLGRLRPKHDGGFEWSDGVVISAMREGAPLLVDEISLAEDSVLERLNPLFEEDRALLLSDAGTETEVVQSQSGFQIIATMNPGGDYGKKELSKALRNRFTEVWTSSDYTTSELATIFDHRLARVEATREESRISPTKTATSIVTWISQFFGKYSHVFRHAPSVRDVVACAELYSSAVTAQIDSPIAIRDALCAVFLDSLAGLTTRLHIDAEEVFDDALTMLHTKLVKTELVSQFSDVSNFIQEAKKTVLIEQTSNCLIVAHLRVPFGSIPPKVPKAFSLKAPTCSENFYRIARGLLINKPILLEGAPGCGKSSTVMALAQLTGNPITRLNLSDQTDLSDLFGSDVPVLTEDGTMTFRWEDGPVLKAIKKGEWILLDEMNLASQSVLEGLNACFDHRKVLYIAELNREFVIPATSNCRFFACQNPRVQGGNRRALPKSFVNRFTNIYTNDLTKEDIVIVLNGVDEKNLLSDEQQRAMVTISEQCEKESERGTLLGGPYSFNLRDLLRWYDLIAAGRSLGEGFELVYMARIRREEDKELIRSIYEKTTNEKLVSRSVLLTVDAKDMRIGKCTLKRNPQTTPIASKRRLLASQMTLTHSVATCVELNWLTLLVGPRNCGKRTVIENIANICNRKLKSITLNADTDAQELIGNYEQVVDEDCLPDAKKKIIEIFQKKNVPVDRVQQVDDLNKLEATVELILSEIGNDEEIREVISIANLSSMRFEWTDSVFVDAYLHGDWLLIEDVNLCSAAVLDRLNSCLESGGKLVVAERQNSYEPLEPHPDFRVFLSMDARVGEVSRAMRNRSLEIYIDETSRWSSWPADVQAIVGSEISMELSKNVSRDLTTEQQLHFAALLEENGENFSTDVAWKLVGGQKDSSMEDDDEDDEVIVQKLACAPRIDQICELSGDYERYLISTWKHAAEKAKVSNVEAALMTFLSTSSWSIQNLLGDFQTIFGYDLVDSIVKRIPANLLNPFNRHLIDAEASSGFPTDQSSKFSRSILFEWIIQMISKIPIDQGSAEHLCNTLTKYEIATCDVTFNNLPQISQLVRSIIEMFKTSTTVSRHAHREVCISISYLLLIAASRRKLTTRTGCAAVYLAWNDLKNEATKAIGITCTESLTSVSAKIDEGWTSESYEKFVTEFIHRWRKFAVCSPFSTEDQARLFLEHIETILREENTDNDVEMIEEDSDEEVEHKNTPIPVSPIELSNKVVESVDALFEFLSSGIVNQKDDVFKKSNVYSGVDWKDPKSSQWIRTAAVFCVSVAACKIQEEDDENVLVSDLLMIGGGAHCIATRLFFSSLNYNPALSSLNMAHLQKFPIKELGTKLWRLAVNSSSIRNVMKHALEHLGVGIEGWTNGDKNGIECGVEMMERALPPKETLDPVIFEEERSLFIRAKRRIVERQLSYLAEWRELVGRQSSDCDFSSSQVIIRGLNDLRKELADLDCEDGQHEDVIYRQSATQYNQICAEMRSFLDLVKSTISDMRSSSDESNDKMTVIRMARLKSFAMSAENFRISILRKFVSFVDVSMPFVAGLLIVEIAFNEMALKWKQEAKRQHATLSSAFPRFIKFYSTPSGLVSNEVSSWAIRDGSPMPLQLKSAVVRRKLSEIEDENLSSSITEIQWTRAQWKKWYEKNIAKAEQKDFIYRTKTEEEKDEMDIEEFFAKQEQDSQVLPDSDVSLLLEAVEQKKFSLVDDKSRKQSDERYEMALAWMRYVMSEVGAIPVEDSLWTQCIDGDQKLFEVLASHEGLSDDVDGEDTKVIDVYRNSSLRECRRVAVILERLSTRTKEVLERWPEVVSLKTIITTIDEFFTVSVSTPHIKVATQIENLIEVCEQWEMMADRANSLKDPLGELRRMLVDWKKMEVRCWSSLLVNCENEAKQRAQLVAFPLFESLFEATTPEMEASIIPMSIEWMHNATLVDFSTRVLTIKSLSRWAKIAGKGVLAKQLEAASRHFAIFTERVEQRLKDAREPAEKGLKDYLRVVKYNDLNLWNIRVSSIKAHAQLYKIVRRFKDAINAELHEDFGILQKIEEWKRKVFDQDASTSDEDLTGNDCEKRIKQVRKFATEINEKFSHLCGTTAIEELYEQTKAADEAIRTMINYVGEDEEKEKQQGYARNSRQRQVAMMIKESQAIGLNARKAVLLVQEDINKSSILDVVSKEECEKEMRICSSGRNIVIQKVNKIDQQVGISTRKHLSGMIGLFFKITVIYNIIFLSEYGMSYMISLQQSIGDLKSSISKMHSFSAHLKVLSENQRSGWIIDHEIVKGRIEKVAGLISSMEVFVGSMKRRLEAIPYHSDEFIRSKSHLHQLSKLSQSDEIAQKLVNWSAKLSTLIENMKRINENFGNTSIFKSIEYAIWRSQLNEDSKALLDILNLFDGFFESEKQQISKNLEEMSLWTKEFDSSVPVEECETDVTQLLLLVQNIYKKLNAVKVNEEPKALDQINILRDILKQSDVETVVKYLAEIVQKHSSGETCGRNIEGLAELSKMTASIIESGVTHLSNCLGYFCVFYHSMLSMTMQLYEKGYVNSIPKAEKQESGDGQTDDTGEGGGIGEGGTAKDAKDVTDEMEETGQIEGLEDEQPADSEEHESKNDNERPIDMEDDFAEDLEDIDKNEKGNQDEGEDQSDEEPDVEDQMGDVEEEDEKQLDPKMWDEEEKEQEQQKNMDQEQQAADNQTDEMVAKEDDAQTKDEDQDKAGKDEEKNDQPEEDEQENMDERDRENDERAEDQMDTSEPNVDDEHPEKGEIDETEDGDDGDETDKEDEEAIEGDGEEDQNEQQDLVDVEDSTQKNEEAEEQKKEDEALEQGTGGEQNDQDDKQDAADGGLAEEEEKEDQEDKDEKGEGKSKSDPNGDGSKGEAPKEQTKKEDEEKEEEDDEEKVERKRELATDDAPMEEAEMGEGEENESGQQMENAEISDRQQVGKGTIEEAQQTKREDKREEEKKKRRELKDAVEGTSGENDGGEVEDEDAEETKDAHIHMAAQDMFTVIEETTKDLVTGMIDEPESPERPDQSTVRRINEKADEQWAAMSRTVGMLAAELAENLRLILEPQRANKMQGDYRSGKRLNMRRLIPYIASEYRKDRIWMRRTKRAQREYQIMIAVDDSESMNENGIHQSTCESVCIVEDALRRCDAGRVSVCSFGANVETIIPFGEASASSSIEMLKQMTFSQKKTDLLLLLKNAKQQLDEIRTATSEQMLIVISDGRGALSQGADKVRALYSALQGVTVLFIILDSGKKSIEDHTVASFKDNKVILTPYLSIFPFPFYALVKSVQQLPSVIAESIRQWFEMTTQHS</sequence>
<dbReference type="GeneID" id="8576114"/>
<dbReference type="Proteomes" id="UP000008549">
    <property type="component" value="Unassembled WGS sequence"/>
</dbReference>
<dbReference type="Pfam" id="PF13519">
    <property type="entry name" value="VWA_2"/>
    <property type="match status" value="1"/>
</dbReference>
<evidence type="ECO:0000256" key="5">
    <source>
        <dbReference type="ARBA" id="ARBA00022741"/>
    </source>
</evidence>
<dbReference type="GO" id="GO:0005654">
    <property type="term" value="C:nucleoplasm"/>
    <property type="evidence" value="ECO:0007669"/>
    <property type="project" value="UniProtKB-SubCell"/>
</dbReference>
<feature type="compositionally biased region" description="Basic and acidic residues" evidence="10">
    <location>
        <begin position="3924"/>
        <end position="3954"/>
    </location>
</feature>
<dbReference type="InterPro" id="IPR040848">
    <property type="entry name" value="AAA_lid_7"/>
</dbReference>
<dbReference type="InParanoid" id="A8WR40"/>
<name>A8WR40_CAEBR</name>
<dbReference type="InterPro" id="IPR036465">
    <property type="entry name" value="vWFA_dom_sf"/>
</dbReference>
<feature type="region of interest" description="Disordered" evidence="10">
    <location>
        <begin position="1"/>
        <end position="20"/>
    </location>
</feature>
<dbReference type="Gene3D" id="3.40.50.300">
    <property type="entry name" value="P-loop containing nucleotide triphosphate hydrolases"/>
    <property type="match status" value="6"/>
</dbReference>
<dbReference type="Pfam" id="PF17865">
    <property type="entry name" value="AAA_lid_5"/>
    <property type="match status" value="1"/>
</dbReference>
<dbReference type="PANTHER" id="PTHR48103:SF2">
    <property type="entry name" value="MIDASIN"/>
    <property type="match status" value="1"/>
</dbReference>
<feature type="compositionally biased region" description="Acidic residues" evidence="10">
    <location>
        <begin position="3912"/>
        <end position="3923"/>
    </location>
</feature>
<dbReference type="InterPro" id="IPR027417">
    <property type="entry name" value="P-loop_NTPase"/>
</dbReference>
<dbReference type="Gene3D" id="3.40.50.410">
    <property type="entry name" value="von Willebrand factor, type A domain"/>
    <property type="match status" value="1"/>
</dbReference>
<dbReference type="CDD" id="cd01460">
    <property type="entry name" value="vWA_midasin"/>
    <property type="match status" value="1"/>
</dbReference>
<evidence type="ECO:0000256" key="6">
    <source>
        <dbReference type="ARBA" id="ARBA00022840"/>
    </source>
</evidence>
<evidence type="ECO:0000256" key="2">
    <source>
        <dbReference type="ARBA" id="ARBA00004642"/>
    </source>
</evidence>
<dbReference type="SUPFAM" id="SSF53300">
    <property type="entry name" value="vWA-like"/>
    <property type="match status" value="1"/>
</dbReference>
<evidence type="ECO:0000256" key="7">
    <source>
        <dbReference type="ARBA" id="ARBA00023186"/>
    </source>
</evidence>
<keyword evidence="13" id="KW-1185">Reference proteome</keyword>
<dbReference type="GO" id="GO:0005634">
    <property type="term" value="C:nucleus"/>
    <property type="evidence" value="ECO:0000318"/>
    <property type="project" value="GO_Central"/>
</dbReference>
<dbReference type="InterPro" id="IPR012099">
    <property type="entry name" value="Midasin"/>
</dbReference>
<feature type="compositionally biased region" description="Acidic residues" evidence="10">
    <location>
        <begin position="3653"/>
        <end position="3674"/>
    </location>
</feature>
<dbReference type="PROSITE" id="PS50234">
    <property type="entry name" value="VWFA"/>
    <property type="match status" value="1"/>
</dbReference>
<dbReference type="WormBase" id="CBG01673">
    <property type="protein sequence ID" value="CBP47005"/>
    <property type="gene ID" value="WBGene00024875"/>
</dbReference>
<feature type="compositionally biased region" description="Acidic residues" evidence="10">
    <location>
        <begin position="3977"/>
        <end position="3991"/>
    </location>
</feature>